<protein>
    <submittedName>
        <fullName evidence="2">Phage-related protein</fullName>
    </submittedName>
</protein>
<dbReference type="KEGG" id="ckl:CKL_1997"/>
<accession>A5MYH0</accession>
<dbReference type="NCBIfam" id="TIGR01671">
    <property type="entry name" value="phage_TIGR01671"/>
    <property type="match status" value="1"/>
</dbReference>
<dbReference type="Proteomes" id="UP000002411">
    <property type="component" value="Chromosome"/>
</dbReference>
<name>A5MYH0_CLOK5</name>
<proteinExistence type="predicted"/>
<dbReference type="eggNOG" id="ENOG5033ART">
    <property type="taxonomic scope" value="Bacteria"/>
</dbReference>
<dbReference type="InterPro" id="IPR023385">
    <property type="entry name" value="YopX-like_C"/>
</dbReference>
<reference evidence="2 4" key="1">
    <citation type="journal article" date="2008" name="Proc. Natl. Acad. Sci. U.S.A.">
        <title>The genome of Clostridium kluyveri, a strict anaerobe with unique metabolic features.</title>
        <authorList>
            <person name="Seedorf H."/>
            <person name="Fricke W.F."/>
            <person name="Veith B."/>
            <person name="Brueggemann H."/>
            <person name="Liesegang H."/>
            <person name="Strittmatter A."/>
            <person name="Miethke M."/>
            <person name="Buckel W."/>
            <person name="Hinderberger J."/>
            <person name="Li F."/>
            <person name="Hagemeier C."/>
            <person name="Thauer R.K."/>
            <person name="Gottschalk G."/>
        </authorList>
    </citation>
    <scope>NUCLEOTIDE SEQUENCE [LARGE SCALE GENOMIC DNA]</scope>
    <source>
        <strain evidence="4">ATCC 8527 / DSM 555 / NCIMB 10680</strain>
        <strain evidence="2">DSM 555</strain>
    </source>
</reference>
<organism evidence="2 4">
    <name type="scientific">Clostridium kluyveri (strain ATCC 8527 / DSM 555 / NBRC 12016 / NCIMB 10680 / K1)</name>
    <dbReference type="NCBI Taxonomy" id="431943"/>
    <lineage>
        <taxon>Bacteria</taxon>
        <taxon>Bacillati</taxon>
        <taxon>Bacillota</taxon>
        <taxon>Clostridia</taxon>
        <taxon>Eubacteriales</taxon>
        <taxon>Clostridiaceae</taxon>
        <taxon>Clostridium</taxon>
    </lineage>
</organism>
<dbReference type="InterPro" id="IPR019096">
    <property type="entry name" value="YopX_protein"/>
</dbReference>
<dbReference type="Pfam" id="PF09643">
    <property type="entry name" value="YopX"/>
    <property type="match status" value="1"/>
</dbReference>
<gene>
    <name evidence="2" type="ordered locus">CKL_1904</name>
    <name evidence="3" type="ordered locus">CKL_1997</name>
</gene>
<evidence type="ECO:0000313" key="3">
    <source>
        <dbReference type="EMBL" id="EDK34009.1"/>
    </source>
</evidence>
<dbReference type="EMBL" id="CP000673">
    <property type="protein sequence ID" value="EDK33916.1"/>
    <property type="molecule type" value="Genomic_DNA"/>
</dbReference>
<dbReference type="HOGENOM" id="CLU_107462_2_2_9"/>
<dbReference type="InterPro" id="IPR010024">
    <property type="entry name" value="CHP16711"/>
</dbReference>
<dbReference type="KEGG" id="ckl:CKL_1904"/>
<dbReference type="Gene3D" id="2.30.30.290">
    <property type="entry name" value="YopX-like domains"/>
    <property type="match status" value="1"/>
</dbReference>
<keyword evidence="4" id="KW-1185">Reference proteome</keyword>
<feature type="domain" description="YopX protein" evidence="1">
    <location>
        <begin position="6"/>
        <end position="130"/>
    </location>
</feature>
<dbReference type="AlphaFoldDB" id="A5MYH0"/>
<dbReference type="EMBL" id="CP000673">
    <property type="protein sequence ID" value="EDK34009.1"/>
    <property type="molecule type" value="Genomic_DNA"/>
</dbReference>
<dbReference type="STRING" id="431943.CKL_1904"/>
<evidence type="ECO:0000313" key="2">
    <source>
        <dbReference type="EMBL" id="EDK33916.1"/>
    </source>
</evidence>
<dbReference type="SUPFAM" id="SSF159006">
    <property type="entry name" value="YopX-like"/>
    <property type="match status" value="1"/>
</dbReference>
<sequence length="133" mass="15725">MQRELKFRAWDKQNKSMEEVELLGDEVLRIKHAEWENREDFEVMQYTGLKDKKGVEIYEGDIIEIVNNLNEVTKKTNTHNAIVKYKEGSLVATWQDEFVGEIFNYFNSYNTPIVTFEVIGNIYENPRLLKEGE</sequence>
<evidence type="ECO:0000259" key="1">
    <source>
        <dbReference type="Pfam" id="PF09643"/>
    </source>
</evidence>
<evidence type="ECO:0000313" key="4">
    <source>
        <dbReference type="Proteomes" id="UP000002411"/>
    </source>
</evidence>
<dbReference type="RefSeq" id="WP_012102295.1">
    <property type="nucleotide sequence ID" value="NC_009706.1"/>
</dbReference>